<proteinExistence type="predicted"/>
<gene>
    <name evidence="1" type="ORF">GSMUA_20430.1</name>
</gene>
<dbReference type="AlphaFoldDB" id="A0A8D7BAG4"/>
<accession>A0A8D7BAG4</accession>
<protein>
    <submittedName>
        <fullName evidence="1">(wild Malaysian banana) hypothetical protein</fullName>
    </submittedName>
</protein>
<evidence type="ECO:0000313" key="1">
    <source>
        <dbReference type="EMBL" id="CAG1863585.1"/>
    </source>
</evidence>
<feature type="non-terminal residue" evidence="1">
    <location>
        <position position="1"/>
    </location>
</feature>
<sequence>LIGFGFVNGVENWSPLPTSANPFTTIPGHVPLQPRNLPLRPDGYFREHLRSATTIHLLPPPPRSVASVEQDLHLPVGKPGPDSAHGQQQVDRPRPQLLVRPHCVGAPGPFHHVCARHHAAEKLHHDLGGGGWCLHELDDAVDAHELGRRPRLRRHLHVRCPITHSFMYSYAVGLTLLSLYTYKYNI</sequence>
<reference evidence="1" key="1">
    <citation type="submission" date="2021-03" db="EMBL/GenBank/DDBJ databases">
        <authorList>
            <consortium name="Genoscope - CEA"/>
            <person name="William W."/>
        </authorList>
    </citation>
    <scope>NUCLEOTIDE SEQUENCE</scope>
    <source>
        <strain evidence="1">Doubled-haploid Pahang</strain>
    </source>
</reference>
<dbReference type="EMBL" id="HG996475">
    <property type="protein sequence ID" value="CAG1863585.1"/>
    <property type="molecule type" value="Genomic_DNA"/>
</dbReference>
<organism evidence="1">
    <name type="scientific">Musa acuminata subsp. malaccensis</name>
    <name type="common">Wild banana</name>
    <name type="synonym">Musa malaccensis</name>
    <dbReference type="NCBI Taxonomy" id="214687"/>
    <lineage>
        <taxon>Eukaryota</taxon>
        <taxon>Viridiplantae</taxon>
        <taxon>Streptophyta</taxon>
        <taxon>Embryophyta</taxon>
        <taxon>Tracheophyta</taxon>
        <taxon>Spermatophyta</taxon>
        <taxon>Magnoliopsida</taxon>
        <taxon>Liliopsida</taxon>
        <taxon>Zingiberales</taxon>
        <taxon>Musaceae</taxon>
        <taxon>Musa</taxon>
    </lineage>
</organism>
<name>A0A8D7BAG4_MUSAM</name>